<keyword evidence="2" id="KW-1185">Reference proteome</keyword>
<dbReference type="RefSeq" id="WP_323983084.1">
    <property type="nucleotide sequence ID" value="NZ_JAYKBW010000005.1"/>
</dbReference>
<dbReference type="GO" id="GO:0016787">
    <property type="term" value="F:hydrolase activity"/>
    <property type="evidence" value="ECO:0007669"/>
    <property type="project" value="UniProtKB-KW"/>
</dbReference>
<organism evidence="1 2">
    <name type="scientific">Capnocytophaga gingivalis</name>
    <dbReference type="NCBI Taxonomy" id="1017"/>
    <lineage>
        <taxon>Bacteria</taxon>
        <taxon>Pseudomonadati</taxon>
        <taxon>Bacteroidota</taxon>
        <taxon>Flavobacteriia</taxon>
        <taxon>Flavobacteriales</taxon>
        <taxon>Flavobacteriaceae</taxon>
        <taxon>Capnocytophaga</taxon>
    </lineage>
</organism>
<dbReference type="Gene3D" id="2.60.120.1360">
    <property type="match status" value="1"/>
</dbReference>
<dbReference type="SUPFAM" id="SSF52266">
    <property type="entry name" value="SGNH hydrolase"/>
    <property type="match status" value="1"/>
</dbReference>
<dbReference type="Pfam" id="PF00657">
    <property type="entry name" value="Lipase_GDSL"/>
    <property type="match status" value="1"/>
</dbReference>
<evidence type="ECO:0000313" key="1">
    <source>
        <dbReference type="EMBL" id="MEB3074746.1"/>
    </source>
</evidence>
<reference evidence="1 2" key="1">
    <citation type="submission" date="2023-12" db="EMBL/GenBank/DDBJ databases">
        <title>Genomic sequences of Capnocytophaga and Parvimonas strains.</title>
        <authorList>
            <person name="Watt R.M."/>
            <person name="Wang M."/>
            <person name="Yang T."/>
            <person name="Tong W.M."/>
        </authorList>
    </citation>
    <scope>NUCLEOTIDE SEQUENCE [LARGE SCALE GENOMIC DNA]</scope>
    <source>
        <strain evidence="1 2">CCUG 13096</strain>
    </source>
</reference>
<sequence length="508" mass="57676">MSPKKIVIFMFGVLLSLLWLTFVSREYMDEENEVAHGIKIGSFQMKYPTFWDIFSRSERVTNDKAMAIIQGKEPDLAEVKDTMGTATMVNKHKFVFPEDMNQLPDSIGAFLSGGNPPLVSNVEGQIYYPEPAEDFVRKLHKKLSQSSCRILHYGDSKIEGDRITAYLRNGLQTLYGGTGPGYFPIKMPYGQRSIIEQTSGNWYRYALFNAEQRKNKDLLQNNQYGLYANVCRFAPARGETAGLKTASFTISPSHSYYNRLSQYNQVTIHYGNCTVPTLITVYEDNTEIRKDTLIADGAYHAYKLNFSATPKKLRVQFSSTKSPDFYGVTVGSTEGVQADNIPTRGDSGFHFTRIQDTYDAMSRELKPDIIIFQFGGNLVPYLTKNKVASSVKRIITNMQWVQKRNPDALFLLIGPSDMLKRSTKTTYDIIPELVEEMKKQAAENGFAFFSMYEAMGGKNSMKIWYDNRMAASDLVHFSDKGTERIAQLLFQNLVEDLLSVQSPDMYKK</sequence>
<comment type="caution">
    <text evidence="1">The sequence shown here is derived from an EMBL/GenBank/DDBJ whole genome shotgun (WGS) entry which is preliminary data.</text>
</comment>
<name>A0ABU5Z716_9FLAO</name>
<dbReference type="Proteomes" id="UP001311730">
    <property type="component" value="Unassembled WGS sequence"/>
</dbReference>
<dbReference type="InterPro" id="IPR036514">
    <property type="entry name" value="SGNH_hydro_sf"/>
</dbReference>
<dbReference type="EMBL" id="JAYKBW010000005">
    <property type="protein sequence ID" value="MEB3074746.1"/>
    <property type="molecule type" value="Genomic_DNA"/>
</dbReference>
<gene>
    <name evidence="1" type="ORF">VJJ08_05455</name>
</gene>
<accession>A0ABU5Z716</accession>
<dbReference type="InterPro" id="IPR001087">
    <property type="entry name" value="GDSL"/>
</dbReference>
<proteinExistence type="predicted"/>
<dbReference type="Gene3D" id="3.40.50.1110">
    <property type="entry name" value="SGNH hydrolase"/>
    <property type="match status" value="1"/>
</dbReference>
<protein>
    <submittedName>
        <fullName evidence="1">SGNH/GDSL hydrolase family protein</fullName>
    </submittedName>
</protein>
<evidence type="ECO:0000313" key="2">
    <source>
        <dbReference type="Proteomes" id="UP001311730"/>
    </source>
</evidence>
<keyword evidence="1" id="KW-0378">Hydrolase</keyword>